<evidence type="ECO:0000313" key="1">
    <source>
        <dbReference type="EMBL" id="KYH24370.1"/>
    </source>
</evidence>
<dbReference type="Proteomes" id="UP000075321">
    <property type="component" value="Unassembled WGS sequence"/>
</dbReference>
<evidence type="ECO:0000313" key="2">
    <source>
        <dbReference type="Proteomes" id="UP000075321"/>
    </source>
</evidence>
<comment type="caution">
    <text evidence="1">The sequence shown here is derived from an EMBL/GenBank/DDBJ whole genome shotgun (WGS) entry which is preliminary data.</text>
</comment>
<name>A0A151A9Z2_9EURY</name>
<organism evidence="1 2">
    <name type="scientific">Halalkalicoccus paucihalophilus</name>
    <dbReference type="NCBI Taxonomy" id="1008153"/>
    <lineage>
        <taxon>Archaea</taxon>
        <taxon>Methanobacteriati</taxon>
        <taxon>Methanobacteriota</taxon>
        <taxon>Stenosarchaea group</taxon>
        <taxon>Halobacteria</taxon>
        <taxon>Halobacteriales</taxon>
        <taxon>Halococcaceae</taxon>
        <taxon>Halalkalicoccus</taxon>
    </lineage>
</organism>
<keyword evidence="2" id="KW-1185">Reference proteome</keyword>
<dbReference type="PATRIC" id="fig|1008153.3.peg.3524"/>
<dbReference type="EMBL" id="LTAZ01000013">
    <property type="protein sequence ID" value="KYH24370.1"/>
    <property type="molecule type" value="Genomic_DNA"/>
</dbReference>
<dbReference type="AlphaFoldDB" id="A0A151A9Z2"/>
<accession>A0A151A9Z2</accession>
<reference evidence="1 2" key="1">
    <citation type="submission" date="2016-02" db="EMBL/GenBank/DDBJ databases">
        <title>Genome sequence of Halalkalicoccus paucihalophilus DSM 24557.</title>
        <authorList>
            <person name="Poehlein A."/>
            <person name="Daniel R."/>
        </authorList>
    </citation>
    <scope>NUCLEOTIDE SEQUENCE [LARGE SCALE GENOMIC DNA]</scope>
    <source>
        <strain evidence="1 2">DSM 24557</strain>
    </source>
</reference>
<proteinExistence type="predicted"/>
<gene>
    <name evidence="1" type="ORF">HAPAU_33530</name>
</gene>
<sequence length="39" mass="4483">MGISLDTSAFFNTYGGYRVEFEANWLAQVSTKTYLPTRF</sequence>
<protein>
    <submittedName>
        <fullName evidence="1">Uncharacterized protein</fullName>
    </submittedName>
</protein>